<dbReference type="Gene3D" id="3.15.20.10">
    <property type="entry name" value="Bactericidal permeability-increasing protein, domain 2"/>
    <property type="match status" value="1"/>
</dbReference>
<name>A0A9X3X8K2_9BACT</name>
<sequence>MTPLPGGFDPNARIENAGSVRLTQSGLTFLEQNLGPLAKSLLGGSGSGGVVTFPIPSTSGSTAGIGYDVCPDGPNEGSNPPKCVAEIDVGNAQLNIDTSTPHNIKITGPLPLRLQDLPIDISYFGIPDSATARLTGNGCTTPSTFANIDLNVDISIEVDTNAAHSRYGYSRVKVGTLSVNETQLQDSLEFCGGGFSNFVLNAMKGIVFDLLVGELIGTLSETIEEQLCQQANPDLNPSCPLGTNDVGGVCRYGTAESDECASIILGTDGNVNLGSLLASVSPGTKGGLDILFAVGGASQRTDNSGYAWGDLNPIDGGATLGMYGGAEPTPISQCVKFSPMDLPTGIPIPDEIQSNTVSNWPAGLDGPHVGVAVSERFANYALNGMYNSGFLCLGISTETVPQLASGTLSLLAASLKDLGLQREPQQVALVIRPGRPPTATFGNGTDINADPLIRVKLDQASFDFYIWSTDRFIRFMTATFDLDVPVNLTVTPDGLLPVLDKIGVTNGVVTNSELLKEDPAVIASALQGLIGGLGSQFLGGISAIDLADALSSVGLTLTIPETVEGQGSAGLRKLSKGSDNYLGIFATLGVGQASPVAPNPGSAAKAEPIETTARVIEKKLDRTGFRLGTVDEENAPVVTLQMSSPSDLGAVPVEYSYRVDRGMWKPFTRERTVDVRDEWLRLQGKHTVSVRSRVVGKPETLDETPAEIDVVIDAEPPVIAVGEVQEGNRVSIDVRDLVGGGGESRVRYRLDGGAWSAWKPVTELGMIDVGESAEIDVEAEDAEGNVAEASQALIRGRALITGEGCGCAVVGDDRTQGKPMWIVGLALLGAVIRFGRRRSPKAVAAKPVAAPAPARRASSRRTIRALSGLAIIGAAGSFAGCNCGGDDSAIAAGYSCVAPGCTTLEPGLIGAYTSVAVSGKGIWVAGYVEADWANENSWGDLVVGTWNGTSVGWSAIDGVPAEPAVDPTKFNKNGFRGGQLDSGDDVGTWTSIAVSSDGNPAVAYYDRTNKALKFAQRVGGTWNIVTVEQKAQADIGRYAKLLMAGGDKPTIAYLSIEPGKDGAITSKVRIAAATTATPGAAEWTFEDVAVDEATPCRAYNCALGDVCVQETGRCQEKLTACDPKCGSGSACVDIGGATQCADTFDAAKIDTYPEAIGDYISLAQDPAGALGLAFYDRIRGNLVIASKNAGMWQTTIVDGQAADGTDTGDMGIGSSLFIDEKGDWHLSYVDGLSEGLRYAQVTKGTTVKFTGIVDDGLTIDGMTKFDDGQHLVGDDSAIYVGASGAVHITYQDATAGKLRYAVGTPTGDQVDWKVRAVEQDGFAGAFSRPIEVEGQLMLVNWWRRLDEAGPRGDVSIVSP</sequence>
<organism evidence="1 2">
    <name type="scientific">Polyangium jinanense</name>
    <dbReference type="NCBI Taxonomy" id="2829994"/>
    <lineage>
        <taxon>Bacteria</taxon>
        <taxon>Pseudomonadati</taxon>
        <taxon>Myxococcota</taxon>
        <taxon>Polyangia</taxon>
        <taxon>Polyangiales</taxon>
        <taxon>Polyangiaceae</taxon>
        <taxon>Polyangium</taxon>
    </lineage>
</organism>
<dbReference type="GO" id="GO:0008289">
    <property type="term" value="F:lipid binding"/>
    <property type="evidence" value="ECO:0007669"/>
    <property type="project" value="InterPro"/>
</dbReference>
<accession>A0A9X3X8K2</accession>
<dbReference type="Proteomes" id="UP001151081">
    <property type="component" value="Unassembled WGS sequence"/>
</dbReference>
<proteinExistence type="predicted"/>
<protein>
    <submittedName>
        <fullName evidence="1">Uncharacterized protein</fullName>
    </submittedName>
</protein>
<dbReference type="Gene3D" id="2.120.10.70">
    <property type="entry name" value="Fucose-specific lectin"/>
    <property type="match status" value="1"/>
</dbReference>
<keyword evidence="2" id="KW-1185">Reference proteome</keyword>
<dbReference type="InterPro" id="IPR017943">
    <property type="entry name" value="Bactericidal_perm-incr_a/b_dom"/>
</dbReference>
<gene>
    <name evidence="1" type="ORF">KEG57_23305</name>
</gene>
<comment type="caution">
    <text evidence="1">The sequence shown here is derived from an EMBL/GenBank/DDBJ whole genome shotgun (WGS) entry which is preliminary data.</text>
</comment>
<reference evidence="1 2" key="1">
    <citation type="submission" date="2021-04" db="EMBL/GenBank/DDBJ databases">
        <title>Genome analysis of Polyangium sp.</title>
        <authorList>
            <person name="Li Y."/>
            <person name="Wang J."/>
        </authorList>
    </citation>
    <scope>NUCLEOTIDE SEQUENCE [LARGE SCALE GENOMIC DNA]</scope>
    <source>
        <strain evidence="1 2">SDU14</strain>
    </source>
</reference>
<dbReference type="SUPFAM" id="SSF55394">
    <property type="entry name" value="Bactericidal permeability-increasing protein, BPI"/>
    <property type="match status" value="1"/>
</dbReference>
<evidence type="ECO:0000313" key="2">
    <source>
        <dbReference type="Proteomes" id="UP001151081"/>
    </source>
</evidence>
<dbReference type="EMBL" id="JAGTJJ010000014">
    <property type="protein sequence ID" value="MDC3983456.1"/>
    <property type="molecule type" value="Genomic_DNA"/>
</dbReference>
<evidence type="ECO:0000313" key="1">
    <source>
        <dbReference type="EMBL" id="MDC3983456.1"/>
    </source>
</evidence>